<dbReference type="Pfam" id="PF00672">
    <property type="entry name" value="HAMP"/>
    <property type="match status" value="1"/>
</dbReference>
<feature type="domain" description="HAMP" evidence="12">
    <location>
        <begin position="194"/>
        <end position="246"/>
    </location>
</feature>
<evidence type="ECO:0000256" key="10">
    <source>
        <dbReference type="SAM" id="Phobius"/>
    </source>
</evidence>
<dbReference type="InterPro" id="IPR036097">
    <property type="entry name" value="HisK_dim/P_sf"/>
</dbReference>
<dbReference type="EC" id="2.7.13.3" evidence="3"/>
<dbReference type="InterPro" id="IPR004358">
    <property type="entry name" value="Sig_transdc_His_kin-like_C"/>
</dbReference>
<evidence type="ECO:0000313" key="13">
    <source>
        <dbReference type="EMBL" id="MFD1364475.1"/>
    </source>
</evidence>
<dbReference type="PROSITE" id="PS50885">
    <property type="entry name" value="HAMP"/>
    <property type="match status" value="1"/>
</dbReference>
<comment type="catalytic activity">
    <reaction evidence="1">
        <text>ATP + protein L-histidine = ADP + protein N-phospho-L-histidine.</text>
        <dbReference type="EC" id="2.7.13.3"/>
    </reaction>
</comment>
<evidence type="ECO:0000259" key="11">
    <source>
        <dbReference type="PROSITE" id="PS50109"/>
    </source>
</evidence>
<dbReference type="Pfam" id="PF00512">
    <property type="entry name" value="HisKA"/>
    <property type="match status" value="1"/>
</dbReference>
<dbReference type="SMART" id="SM00387">
    <property type="entry name" value="HATPase_c"/>
    <property type="match status" value="1"/>
</dbReference>
<keyword evidence="14" id="KW-1185">Reference proteome</keyword>
<dbReference type="SUPFAM" id="SSF158472">
    <property type="entry name" value="HAMP domain-like"/>
    <property type="match status" value="1"/>
</dbReference>
<dbReference type="RefSeq" id="WP_378078274.1">
    <property type="nucleotide sequence ID" value="NZ_JBHTMK010000005.1"/>
</dbReference>
<reference evidence="14" key="1">
    <citation type="journal article" date="2019" name="Int. J. Syst. Evol. Microbiol.">
        <title>The Global Catalogue of Microorganisms (GCM) 10K type strain sequencing project: providing services to taxonomists for standard genome sequencing and annotation.</title>
        <authorList>
            <consortium name="The Broad Institute Genomics Platform"/>
            <consortium name="The Broad Institute Genome Sequencing Center for Infectious Disease"/>
            <person name="Wu L."/>
            <person name="Ma J."/>
        </authorList>
    </citation>
    <scope>NUCLEOTIDE SEQUENCE [LARGE SCALE GENOMIC DNA]</scope>
    <source>
        <strain evidence="14">CCM 7526</strain>
    </source>
</reference>
<organism evidence="13 14">
    <name type="scientific">Actinoplanes sichuanensis</name>
    <dbReference type="NCBI Taxonomy" id="512349"/>
    <lineage>
        <taxon>Bacteria</taxon>
        <taxon>Bacillati</taxon>
        <taxon>Actinomycetota</taxon>
        <taxon>Actinomycetes</taxon>
        <taxon>Micromonosporales</taxon>
        <taxon>Micromonosporaceae</taxon>
        <taxon>Actinoplanes</taxon>
    </lineage>
</organism>
<dbReference type="SMART" id="SM00304">
    <property type="entry name" value="HAMP"/>
    <property type="match status" value="1"/>
</dbReference>
<proteinExistence type="predicted"/>
<keyword evidence="13" id="KW-0547">Nucleotide-binding</keyword>
<keyword evidence="10" id="KW-0472">Membrane</keyword>
<dbReference type="InterPro" id="IPR007891">
    <property type="entry name" value="CHASE3"/>
</dbReference>
<dbReference type="Pfam" id="PF02518">
    <property type="entry name" value="HATPase_c"/>
    <property type="match status" value="1"/>
</dbReference>
<evidence type="ECO:0000256" key="5">
    <source>
        <dbReference type="ARBA" id="ARBA00022679"/>
    </source>
</evidence>
<keyword evidence="9" id="KW-0902">Two-component regulatory system</keyword>
<keyword evidence="8 10" id="KW-1133">Transmembrane helix</keyword>
<comment type="subcellular location">
    <subcellularLocation>
        <location evidence="2">Cell membrane</location>
    </subcellularLocation>
</comment>
<keyword evidence="6 10" id="KW-0812">Transmembrane</keyword>
<dbReference type="Pfam" id="PF05227">
    <property type="entry name" value="CHASE3"/>
    <property type="match status" value="1"/>
</dbReference>
<evidence type="ECO:0000256" key="7">
    <source>
        <dbReference type="ARBA" id="ARBA00022777"/>
    </source>
</evidence>
<dbReference type="InterPro" id="IPR003594">
    <property type="entry name" value="HATPase_dom"/>
</dbReference>
<dbReference type="SUPFAM" id="SSF47384">
    <property type="entry name" value="Homodimeric domain of signal transducing histidine kinase"/>
    <property type="match status" value="1"/>
</dbReference>
<keyword evidence="7" id="KW-0418">Kinase</keyword>
<evidence type="ECO:0000256" key="2">
    <source>
        <dbReference type="ARBA" id="ARBA00004236"/>
    </source>
</evidence>
<evidence type="ECO:0000256" key="4">
    <source>
        <dbReference type="ARBA" id="ARBA00022553"/>
    </source>
</evidence>
<dbReference type="InterPro" id="IPR036890">
    <property type="entry name" value="HATPase_C_sf"/>
</dbReference>
<accession>A0ABW4A2J8</accession>
<protein>
    <recommendedName>
        <fullName evidence="3">histidine kinase</fullName>
        <ecNumber evidence="3">2.7.13.3</ecNumber>
    </recommendedName>
</protein>
<sequence>MLVSMVLLILVGAALGTQVLADTTAVSNRLADRISPARTAVVQLDAALRDQVSGTRAYVLSGRAELLEPYRSGAAAEQAITARLRELLAGETRLLTELDALQQQAALWRRDTTEPLLTGQRTGASDAVLAEQAGTQAFAGVRTRLSALDTALSEERDRGRQALDDSRRVRNIVFLGIGALLLAAIAAIAVLLRVVVLRPLGRLGTAVRVVAAGDFEHRLSPHGPADIATLGRDVDAMRCRLVDALVTAGKARDESEQRQLALTRSNSDLEQFAYVASHDLQEPLRKVASFCQLLQRRYADVLDERGQQYIDFAVDGATRMQRLINDLLTFSRIGRVYDSHQPVDLNTVLQQVEQTLATTIDDTGARIDRPRLPTVYGDPTLLTMLWQNLLGNAVKFRHPDRPPHVSIIAAADSGTWTFTVRDNGIGIDLEFADKIFVIFQRLHPREKYTGTGIGLAICKRVVEHHGGQIRLDPSHHDGAAFEFTLPEREAHADAS</sequence>
<evidence type="ECO:0000313" key="14">
    <source>
        <dbReference type="Proteomes" id="UP001597183"/>
    </source>
</evidence>
<dbReference type="GO" id="GO:0005524">
    <property type="term" value="F:ATP binding"/>
    <property type="evidence" value="ECO:0007669"/>
    <property type="project" value="UniProtKB-KW"/>
</dbReference>
<dbReference type="PRINTS" id="PR00344">
    <property type="entry name" value="BCTRLSENSOR"/>
</dbReference>
<feature type="transmembrane region" description="Helical" evidence="10">
    <location>
        <begin position="172"/>
        <end position="196"/>
    </location>
</feature>
<comment type="caution">
    <text evidence="13">The sequence shown here is derived from an EMBL/GenBank/DDBJ whole genome shotgun (WGS) entry which is preliminary data.</text>
</comment>
<keyword evidence="13" id="KW-0067">ATP-binding</keyword>
<evidence type="ECO:0000256" key="9">
    <source>
        <dbReference type="ARBA" id="ARBA00023012"/>
    </source>
</evidence>
<evidence type="ECO:0000256" key="8">
    <source>
        <dbReference type="ARBA" id="ARBA00022989"/>
    </source>
</evidence>
<keyword evidence="4" id="KW-0597">Phosphoprotein</keyword>
<gene>
    <name evidence="13" type="ORF">ACFQ5G_03845</name>
</gene>
<dbReference type="InterPro" id="IPR003660">
    <property type="entry name" value="HAMP_dom"/>
</dbReference>
<evidence type="ECO:0000256" key="6">
    <source>
        <dbReference type="ARBA" id="ARBA00022692"/>
    </source>
</evidence>
<dbReference type="InterPro" id="IPR052162">
    <property type="entry name" value="Sensor_kinase/Photoreceptor"/>
</dbReference>
<dbReference type="SUPFAM" id="SSF55874">
    <property type="entry name" value="ATPase domain of HSP90 chaperone/DNA topoisomerase II/histidine kinase"/>
    <property type="match status" value="1"/>
</dbReference>
<evidence type="ECO:0000256" key="3">
    <source>
        <dbReference type="ARBA" id="ARBA00012438"/>
    </source>
</evidence>
<dbReference type="PROSITE" id="PS50109">
    <property type="entry name" value="HIS_KIN"/>
    <property type="match status" value="1"/>
</dbReference>
<dbReference type="Gene3D" id="1.10.287.130">
    <property type="match status" value="1"/>
</dbReference>
<evidence type="ECO:0000259" key="12">
    <source>
        <dbReference type="PROSITE" id="PS50885"/>
    </source>
</evidence>
<dbReference type="EMBL" id="JBHTMK010000005">
    <property type="protein sequence ID" value="MFD1364475.1"/>
    <property type="molecule type" value="Genomic_DNA"/>
</dbReference>
<keyword evidence="5" id="KW-0808">Transferase</keyword>
<dbReference type="Gene3D" id="6.10.340.10">
    <property type="match status" value="1"/>
</dbReference>
<name>A0ABW4A2J8_9ACTN</name>
<feature type="domain" description="Histidine kinase" evidence="11">
    <location>
        <begin position="275"/>
        <end position="489"/>
    </location>
</feature>
<dbReference type="Gene3D" id="3.30.565.10">
    <property type="entry name" value="Histidine kinase-like ATPase, C-terminal domain"/>
    <property type="match status" value="1"/>
</dbReference>
<dbReference type="CDD" id="cd00082">
    <property type="entry name" value="HisKA"/>
    <property type="match status" value="1"/>
</dbReference>
<dbReference type="PANTHER" id="PTHR43304:SF1">
    <property type="entry name" value="PAC DOMAIN-CONTAINING PROTEIN"/>
    <property type="match status" value="1"/>
</dbReference>
<dbReference type="InterPro" id="IPR005467">
    <property type="entry name" value="His_kinase_dom"/>
</dbReference>
<dbReference type="SMART" id="SM00388">
    <property type="entry name" value="HisKA"/>
    <property type="match status" value="1"/>
</dbReference>
<dbReference type="PANTHER" id="PTHR43304">
    <property type="entry name" value="PHYTOCHROME-LIKE PROTEIN CPH1"/>
    <property type="match status" value="1"/>
</dbReference>
<dbReference type="CDD" id="cd06225">
    <property type="entry name" value="HAMP"/>
    <property type="match status" value="1"/>
</dbReference>
<evidence type="ECO:0000256" key="1">
    <source>
        <dbReference type="ARBA" id="ARBA00000085"/>
    </source>
</evidence>
<dbReference type="Proteomes" id="UP001597183">
    <property type="component" value="Unassembled WGS sequence"/>
</dbReference>
<dbReference type="InterPro" id="IPR003661">
    <property type="entry name" value="HisK_dim/P_dom"/>
</dbReference>